<dbReference type="RefSeq" id="WP_204008293.1">
    <property type="nucleotide sequence ID" value="NZ_BOOZ01000018.1"/>
</dbReference>
<keyword evidence="2 8" id="KW-1277">Toxin-antitoxin system</keyword>
<evidence type="ECO:0000256" key="8">
    <source>
        <dbReference type="HAMAP-Rule" id="MF_00265"/>
    </source>
</evidence>
<gene>
    <name evidence="8" type="primary">vapC</name>
    <name evidence="10" type="ORF">Van01_35000</name>
</gene>
<dbReference type="SUPFAM" id="SSF88723">
    <property type="entry name" value="PIN domain-like"/>
    <property type="match status" value="1"/>
</dbReference>
<proteinExistence type="inferred from homology"/>
<feature type="domain" description="PIN" evidence="9">
    <location>
        <begin position="3"/>
        <end position="120"/>
    </location>
</feature>
<dbReference type="InterPro" id="IPR029060">
    <property type="entry name" value="PIN-like_dom_sf"/>
</dbReference>
<comment type="similarity">
    <text evidence="7 8">Belongs to the PINc/VapC protein family.</text>
</comment>
<feature type="binding site" evidence="8">
    <location>
        <position position="6"/>
    </location>
    <ligand>
        <name>Mg(2+)</name>
        <dbReference type="ChEBI" id="CHEBI:18420"/>
    </ligand>
</feature>
<dbReference type="Pfam" id="PF01850">
    <property type="entry name" value="PIN"/>
    <property type="match status" value="1"/>
</dbReference>
<evidence type="ECO:0000259" key="9">
    <source>
        <dbReference type="Pfam" id="PF01850"/>
    </source>
</evidence>
<dbReference type="EC" id="3.1.-.-" evidence="8"/>
<evidence type="ECO:0000313" key="10">
    <source>
        <dbReference type="EMBL" id="GIJ10286.1"/>
    </source>
</evidence>
<accession>A0ABQ4HXC2</accession>
<keyword evidence="6 8" id="KW-0460">Magnesium</keyword>
<sequence length="131" mass="14676">MKYLADTSALVRMVRRQVEPQWSDLAARGLIAICDPVLVETLTIADAKAYDRVERGLRDVYPWVPVPDDAWQVVRAVRQELASQSAHQGLSVADHLVIATAIRLKLVVLHHDADFETAARLVPQLSQERIT</sequence>
<comment type="function">
    <text evidence="8">Toxic component of a toxin-antitoxin (TA) system. An RNase.</text>
</comment>
<name>A0ABQ4HXC2_9ACTN</name>
<dbReference type="Proteomes" id="UP000647017">
    <property type="component" value="Unassembled WGS sequence"/>
</dbReference>
<evidence type="ECO:0000256" key="1">
    <source>
        <dbReference type="ARBA" id="ARBA00001946"/>
    </source>
</evidence>
<dbReference type="InterPro" id="IPR022907">
    <property type="entry name" value="VapC_family"/>
</dbReference>
<keyword evidence="5 8" id="KW-0378">Hydrolase</keyword>
<evidence type="ECO:0000256" key="7">
    <source>
        <dbReference type="ARBA" id="ARBA00038093"/>
    </source>
</evidence>
<dbReference type="EMBL" id="BOOZ01000018">
    <property type="protein sequence ID" value="GIJ10286.1"/>
    <property type="molecule type" value="Genomic_DNA"/>
</dbReference>
<dbReference type="InterPro" id="IPR002716">
    <property type="entry name" value="PIN_dom"/>
</dbReference>
<evidence type="ECO:0000256" key="3">
    <source>
        <dbReference type="ARBA" id="ARBA00022722"/>
    </source>
</evidence>
<comment type="cofactor">
    <cofactor evidence="1 8">
        <name>Mg(2+)</name>
        <dbReference type="ChEBI" id="CHEBI:18420"/>
    </cofactor>
</comment>
<evidence type="ECO:0000256" key="6">
    <source>
        <dbReference type="ARBA" id="ARBA00022842"/>
    </source>
</evidence>
<evidence type="ECO:0000256" key="5">
    <source>
        <dbReference type="ARBA" id="ARBA00022801"/>
    </source>
</evidence>
<comment type="caution">
    <text evidence="10">The sequence shown here is derived from an EMBL/GenBank/DDBJ whole genome shotgun (WGS) entry which is preliminary data.</text>
</comment>
<reference evidence="10 11" key="1">
    <citation type="submission" date="2021-01" db="EMBL/GenBank/DDBJ databases">
        <title>Whole genome shotgun sequence of Verrucosispora andamanensis NBRC 109075.</title>
        <authorList>
            <person name="Komaki H."/>
            <person name="Tamura T."/>
        </authorList>
    </citation>
    <scope>NUCLEOTIDE SEQUENCE [LARGE SCALE GENOMIC DNA]</scope>
    <source>
        <strain evidence="10 11">NBRC 109075</strain>
    </source>
</reference>
<dbReference type="PANTHER" id="PTHR33653">
    <property type="entry name" value="RIBONUCLEASE VAPC2"/>
    <property type="match status" value="1"/>
</dbReference>
<organism evidence="10 11">
    <name type="scientific">Micromonospora andamanensis</name>
    <dbReference type="NCBI Taxonomy" id="1287068"/>
    <lineage>
        <taxon>Bacteria</taxon>
        <taxon>Bacillati</taxon>
        <taxon>Actinomycetota</taxon>
        <taxon>Actinomycetes</taxon>
        <taxon>Micromonosporales</taxon>
        <taxon>Micromonosporaceae</taxon>
        <taxon>Micromonospora</taxon>
    </lineage>
</organism>
<dbReference type="InterPro" id="IPR050556">
    <property type="entry name" value="Type_II_TA_system_RNase"/>
</dbReference>
<dbReference type="PANTHER" id="PTHR33653:SF1">
    <property type="entry name" value="RIBONUCLEASE VAPC2"/>
    <property type="match status" value="1"/>
</dbReference>
<evidence type="ECO:0000256" key="2">
    <source>
        <dbReference type="ARBA" id="ARBA00022649"/>
    </source>
</evidence>
<protein>
    <recommendedName>
        <fullName evidence="8">Ribonuclease VapC</fullName>
        <shortName evidence="8">RNase VapC</shortName>
        <ecNumber evidence="8">3.1.-.-</ecNumber>
    </recommendedName>
    <alternativeName>
        <fullName evidence="8">Toxin VapC</fullName>
    </alternativeName>
</protein>
<evidence type="ECO:0000256" key="4">
    <source>
        <dbReference type="ARBA" id="ARBA00022723"/>
    </source>
</evidence>
<evidence type="ECO:0000313" key="11">
    <source>
        <dbReference type="Proteomes" id="UP000647017"/>
    </source>
</evidence>
<keyword evidence="11" id="KW-1185">Reference proteome</keyword>
<keyword evidence="8" id="KW-0800">Toxin</keyword>
<keyword evidence="3 8" id="KW-0540">Nuclease</keyword>
<feature type="binding site" evidence="8">
    <location>
        <position position="94"/>
    </location>
    <ligand>
        <name>Mg(2+)</name>
        <dbReference type="ChEBI" id="CHEBI:18420"/>
    </ligand>
</feature>
<dbReference type="HAMAP" id="MF_00265">
    <property type="entry name" value="VapC_Nob1"/>
    <property type="match status" value="1"/>
</dbReference>
<dbReference type="Gene3D" id="3.40.50.1010">
    <property type="entry name" value="5'-nuclease"/>
    <property type="match status" value="1"/>
</dbReference>
<keyword evidence="4 8" id="KW-0479">Metal-binding</keyword>